<protein>
    <recommendedName>
        <fullName evidence="3">DUF2931 domain-containing protein</fullName>
    </recommendedName>
</protein>
<dbReference type="Pfam" id="PF11153">
    <property type="entry name" value="DUF2931"/>
    <property type="match status" value="1"/>
</dbReference>
<dbReference type="OrthoDB" id="5702951at2"/>
<sequence length="369" mass="42934">MKNLFLLITFFALQLSSCQQKNNNNDMKRDKFEWQEATSAPDGYLVDVYMGGLQSKNGFTSLYNGTTLGGWGEANYGMSSGLKTIPNHLHVIWVSYFEHKFYEIDTPIDYEKMVSLFNEGYYEMSFVNDPNAKEPSLNKTNYKTIMVGFAPGGVVVIWVAGAGRQIEVGRYQGKEITFTQEQIDELPSGPKKNMHNIEYHNNILYHWKMVPKEIVDKVKDKPVPYGLWDTYRKKYNWQLSFEFLHQEKVKDVNYGFYNGEREFLFGETLIEVYPEIPESFRWTTHKERAVPKSVSFRWIIDDATYSCSVKFDEEEIFKAFRDVFGDSPNTEAELVVYINDSRTDATVALKSKYKEIALFDGKIIVKRRK</sequence>
<dbReference type="AlphaFoldDB" id="A0A250G294"/>
<evidence type="ECO:0000313" key="1">
    <source>
        <dbReference type="EMBL" id="ATA90307.1"/>
    </source>
</evidence>
<dbReference type="KEGG" id="csto:CGC58_11545"/>
<reference evidence="2" key="1">
    <citation type="submission" date="2017-06" db="EMBL/GenBank/DDBJ databases">
        <title>Capnocytophaga spp. assemblies.</title>
        <authorList>
            <person name="Gulvik C.A."/>
        </authorList>
    </citation>
    <scope>NUCLEOTIDE SEQUENCE [LARGE SCALE GENOMIC DNA]</scope>
    <source>
        <strain evidence="2">H2177</strain>
    </source>
</reference>
<organism evidence="1 2">
    <name type="scientific">Capnocytophaga stomatis</name>
    <dbReference type="NCBI Taxonomy" id="1848904"/>
    <lineage>
        <taxon>Bacteria</taxon>
        <taxon>Pseudomonadati</taxon>
        <taxon>Bacteroidota</taxon>
        <taxon>Flavobacteriia</taxon>
        <taxon>Flavobacteriales</taxon>
        <taxon>Flavobacteriaceae</taxon>
        <taxon>Capnocytophaga</taxon>
    </lineage>
</organism>
<gene>
    <name evidence="1" type="ORF">CGC58_11545</name>
</gene>
<dbReference type="EMBL" id="CP022387">
    <property type="protein sequence ID" value="ATA90307.1"/>
    <property type="molecule type" value="Genomic_DNA"/>
</dbReference>
<accession>A0A250G294</accession>
<name>A0A250G294_9FLAO</name>
<proteinExistence type="predicted"/>
<evidence type="ECO:0000313" key="2">
    <source>
        <dbReference type="Proteomes" id="UP000217348"/>
    </source>
</evidence>
<dbReference type="InterPro" id="IPR021326">
    <property type="entry name" value="DUF2931"/>
</dbReference>
<dbReference type="Proteomes" id="UP000217348">
    <property type="component" value="Chromosome"/>
</dbReference>
<evidence type="ECO:0008006" key="3">
    <source>
        <dbReference type="Google" id="ProtNLM"/>
    </source>
</evidence>